<dbReference type="SMART" id="SM00324">
    <property type="entry name" value="RhoGAP"/>
    <property type="match status" value="1"/>
</dbReference>
<accession>A0A084FVV4</accession>
<feature type="compositionally biased region" description="Polar residues" evidence="3">
    <location>
        <begin position="1"/>
        <end position="13"/>
    </location>
</feature>
<dbReference type="Pfam" id="PF00611">
    <property type="entry name" value="FCH"/>
    <property type="match status" value="1"/>
</dbReference>
<feature type="region of interest" description="Disordered" evidence="3">
    <location>
        <begin position="477"/>
        <end position="579"/>
    </location>
</feature>
<evidence type="ECO:0000313" key="6">
    <source>
        <dbReference type="EMBL" id="KEZ39216.1"/>
    </source>
</evidence>
<dbReference type="CDD" id="cd07652">
    <property type="entry name" value="F-BAR_Rgd1"/>
    <property type="match status" value="1"/>
</dbReference>
<evidence type="ECO:0000259" key="4">
    <source>
        <dbReference type="PROSITE" id="PS50238"/>
    </source>
</evidence>
<dbReference type="RefSeq" id="XP_016639015.1">
    <property type="nucleotide sequence ID" value="XM_016791171.1"/>
</dbReference>
<name>A0A084FVV4_PSEDA</name>
<dbReference type="KEGG" id="sapo:SAPIO_CDS9880"/>
<evidence type="ECO:0000259" key="5">
    <source>
        <dbReference type="PROSITE" id="PS51741"/>
    </source>
</evidence>
<dbReference type="VEuPathDB" id="FungiDB:SAPIO_CDS9880"/>
<dbReference type="GeneID" id="27728952"/>
<dbReference type="SUPFAM" id="SSF48350">
    <property type="entry name" value="GTPase activation domain, GAP"/>
    <property type="match status" value="1"/>
</dbReference>
<dbReference type="InterPro" id="IPR027267">
    <property type="entry name" value="AH/BAR_dom_sf"/>
</dbReference>
<keyword evidence="2" id="KW-0175">Coiled coil</keyword>
<dbReference type="FunFam" id="1.10.555.10:FF:000041">
    <property type="entry name" value="Rho GTPase activator (Rgd1)"/>
    <property type="match status" value="1"/>
</dbReference>
<comment type="caution">
    <text evidence="6">The sequence shown here is derived from an EMBL/GenBank/DDBJ whole genome shotgun (WGS) entry which is preliminary data.</text>
</comment>
<feature type="compositionally biased region" description="Polar residues" evidence="3">
    <location>
        <begin position="21"/>
        <end position="32"/>
    </location>
</feature>
<dbReference type="PROSITE" id="PS50238">
    <property type="entry name" value="RHOGAP"/>
    <property type="match status" value="1"/>
</dbReference>
<dbReference type="OrthoDB" id="437889at2759"/>
<feature type="compositionally biased region" description="Polar residues" evidence="3">
    <location>
        <begin position="378"/>
        <end position="389"/>
    </location>
</feature>
<keyword evidence="7" id="KW-1185">Reference proteome</keyword>
<dbReference type="GO" id="GO:0005096">
    <property type="term" value="F:GTPase activator activity"/>
    <property type="evidence" value="ECO:0007669"/>
    <property type="project" value="UniProtKB-KW"/>
</dbReference>
<dbReference type="PROSITE" id="PS51741">
    <property type="entry name" value="F_BAR"/>
    <property type="match status" value="1"/>
</dbReference>
<dbReference type="PANTHER" id="PTHR23176">
    <property type="entry name" value="RHO/RAC/CDC GTPASE-ACTIVATING PROTEIN"/>
    <property type="match status" value="1"/>
</dbReference>
<dbReference type="GO" id="GO:0007165">
    <property type="term" value="P:signal transduction"/>
    <property type="evidence" value="ECO:0007669"/>
    <property type="project" value="InterPro"/>
</dbReference>
<feature type="compositionally biased region" description="Pro residues" evidence="3">
    <location>
        <begin position="368"/>
        <end position="377"/>
    </location>
</feature>
<dbReference type="PANTHER" id="PTHR23176:SF136">
    <property type="entry name" value="RHO GTPASE ACTIVATOR (RGD1)"/>
    <property type="match status" value="1"/>
</dbReference>
<feature type="compositionally biased region" description="Low complexity" evidence="3">
    <location>
        <begin position="44"/>
        <end position="55"/>
    </location>
</feature>
<evidence type="ECO:0000313" key="7">
    <source>
        <dbReference type="Proteomes" id="UP000028545"/>
    </source>
</evidence>
<dbReference type="InterPro" id="IPR031160">
    <property type="entry name" value="F_BAR_dom"/>
</dbReference>
<dbReference type="InterPro" id="IPR001060">
    <property type="entry name" value="FCH_dom"/>
</dbReference>
<feature type="compositionally biased region" description="Low complexity" evidence="3">
    <location>
        <begin position="477"/>
        <end position="492"/>
    </location>
</feature>
<dbReference type="Proteomes" id="UP000028545">
    <property type="component" value="Unassembled WGS sequence"/>
</dbReference>
<feature type="compositionally biased region" description="Polar residues" evidence="3">
    <location>
        <begin position="549"/>
        <end position="560"/>
    </location>
</feature>
<dbReference type="InterPro" id="IPR008936">
    <property type="entry name" value="Rho_GTPase_activation_prot"/>
</dbReference>
<dbReference type="Gene3D" id="1.20.1270.60">
    <property type="entry name" value="Arfaptin homology (AH) domain/BAR domain"/>
    <property type="match status" value="1"/>
</dbReference>
<dbReference type="InterPro" id="IPR000198">
    <property type="entry name" value="RhoGAP_dom"/>
</dbReference>
<dbReference type="SMART" id="SM00055">
    <property type="entry name" value="FCH"/>
    <property type="match status" value="1"/>
</dbReference>
<feature type="compositionally biased region" description="Low complexity" evidence="3">
    <location>
        <begin position="422"/>
        <end position="461"/>
    </location>
</feature>
<sequence length="783" mass="84978">MTGLHSPSSLFSHTKNHQRNDSGSMSLGTTATLPEGTPAGGANGATAPATNPQAGQTGGGASDVVSKQVQDVLSSEIAISAMLHRLKQSIAAAKEFALFLKKRSALEEEHAHGLKKLCRMTQESVHRPEHKQGTFAQAYDDMLVIHDRMADNGLQFASSLHHMHDDLMELAAIAERNRKGWKTNGLAPEQRVSEIEAAMRKSKAKYDSLAEEYERARTGDTSRQSGKMFFKGAKSAAQHEEDLLRKVQGADQDYRGKVQILQAEKAELVQRTRPEAVKAIHDLVRETDSGLSLQMQKFASFNEKLLLSNGLCISPLKNSDNNTQQPRSLREAVASINNEKDLSDYLVAHHSKVPANHGDVKYERNPVLNPPANPPISQPNITGGQSSPPGQFPVQPLAQPVAGQRGSNYNSPVTSPGAQGFSPTAATAPIQQQQQPQARPSSQQRPASQQHQQLPLSQQQHSRTFSAGGLLNQPAIGQQQQQPQPYQQPSSFGGSGPKFAAPPATMSSQGPPQLGALSFQSSGPLAQPPLAPGLGPQAHQRDSGGINPLLQNPPHSQGASAPSKLSAAPITRQQSPPAQVTAKPVFGIHLGKLYERDGLAVPMVVYQCIQAVDLYGLNMEGIYRQSGSLNSINKLKVMFDTDSTNPALDFRNPDSFFHDVNSVTGLLKQFFRDLPDPLLTMEHHSALIEAAKHEDDIVRRDSLHAIINSLPDPNYATLRALTLHLWRVMENASLNRMNSHNLAVIFGPTLMGTDPNTGITDAGWQIKVIDTILQNTYQIFDDD</sequence>
<dbReference type="Gene3D" id="1.10.555.10">
    <property type="entry name" value="Rho GTPase activation protein"/>
    <property type="match status" value="1"/>
</dbReference>
<feature type="region of interest" description="Disordered" evidence="3">
    <location>
        <begin position="1"/>
        <end position="62"/>
    </location>
</feature>
<dbReference type="InterPro" id="IPR050729">
    <property type="entry name" value="Rho-GAP"/>
</dbReference>
<feature type="region of interest" description="Disordered" evidence="3">
    <location>
        <begin position="356"/>
        <end position="461"/>
    </location>
</feature>
<feature type="domain" description="F-BAR" evidence="5">
    <location>
        <begin position="67"/>
        <end position="328"/>
    </location>
</feature>
<evidence type="ECO:0000256" key="2">
    <source>
        <dbReference type="PROSITE-ProRule" id="PRU01077"/>
    </source>
</evidence>
<dbReference type="Pfam" id="PF00620">
    <property type="entry name" value="RhoGAP"/>
    <property type="match status" value="1"/>
</dbReference>
<reference evidence="6 7" key="1">
    <citation type="journal article" date="2014" name="Genome Announc.">
        <title>Draft genome sequence of the pathogenic fungus Scedosporium apiospermum.</title>
        <authorList>
            <person name="Vandeputte P."/>
            <person name="Ghamrawi S."/>
            <person name="Rechenmann M."/>
            <person name="Iltis A."/>
            <person name="Giraud S."/>
            <person name="Fleury M."/>
            <person name="Thornton C."/>
            <person name="Delhaes L."/>
            <person name="Meyer W."/>
            <person name="Papon N."/>
            <person name="Bouchara J.P."/>
        </authorList>
    </citation>
    <scope>NUCLEOTIDE SEQUENCE [LARGE SCALE GENOMIC DNA]</scope>
    <source>
        <strain evidence="6 7">IHEM 14462</strain>
    </source>
</reference>
<evidence type="ECO:0000256" key="1">
    <source>
        <dbReference type="ARBA" id="ARBA00022468"/>
    </source>
</evidence>
<gene>
    <name evidence="6" type="ORF">SAPIO_CDS9880</name>
</gene>
<keyword evidence="1" id="KW-0343">GTPase activation</keyword>
<dbReference type="AlphaFoldDB" id="A0A084FVV4"/>
<protein>
    <submittedName>
        <fullName evidence="6">Uncharacterized protein</fullName>
    </submittedName>
</protein>
<feature type="compositionally biased region" description="Polar residues" evidence="3">
    <location>
        <begin position="405"/>
        <end position="417"/>
    </location>
</feature>
<dbReference type="GO" id="GO:0005938">
    <property type="term" value="C:cell cortex"/>
    <property type="evidence" value="ECO:0007669"/>
    <property type="project" value="UniProtKB-ARBA"/>
</dbReference>
<proteinExistence type="predicted"/>
<dbReference type="SUPFAM" id="SSF103657">
    <property type="entry name" value="BAR/IMD domain-like"/>
    <property type="match status" value="1"/>
</dbReference>
<dbReference type="EMBL" id="JOWA01000154">
    <property type="protein sequence ID" value="KEZ39216.1"/>
    <property type="molecule type" value="Genomic_DNA"/>
</dbReference>
<dbReference type="FunFam" id="1.20.1270.60:FF:000063">
    <property type="entry name" value="Rho GTPase activator"/>
    <property type="match status" value="1"/>
</dbReference>
<dbReference type="OMA" id="DSGWQAR"/>
<dbReference type="HOGENOM" id="CLU_010730_3_0_1"/>
<evidence type="ECO:0000256" key="3">
    <source>
        <dbReference type="SAM" id="MobiDB-lite"/>
    </source>
</evidence>
<feature type="domain" description="Rho-GAP" evidence="4">
    <location>
        <begin position="588"/>
        <end position="780"/>
    </location>
</feature>
<organism evidence="6 7">
    <name type="scientific">Pseudallescheria apiosperma</name>
    <name type="common">Scedosporium apiospermum</name>
    <dbReference type="NCBI Taxonomy" id="563466"/>
    <lineage>
        <taxon>Eukaryota</taxon>
        <taxon>Fungi</taxon>
        <taxon>Dikarya</taxon>
        <taxon>Ascomycota</taxon>
        <taxon>Pezizomycotina</taxon>
        <taxon>Sordariomycetes</taxon>
        <taxon>Hypocreomycetidae</taxon>
        <taxon>Microascales</taxon>
        <taxon>Microascaceae</taxon>
        <taxon>Scedosporium</taxon>
    </lineage>
</organism>